<name>A0ACB8ACC3_9AGAM</name>
<dbReference type="EMBL" id="MU267704">
    <property type="protein sequence ID" value="KAH7910681.1"/>
    <property type="molecule type" value="Genomic_DNA"/>
</dbReference>
<gene>
    <name evidence="1" type="ORF">BJ138DRAFT_1064691</name>
</gene>
<keyword evidence="2" id="KW-1185">Reference proteome</keyword>
<proteinExistence type="predicted"/>
<sequence>MTALPALPDRFLISRTLHGAYTKCLSREKSLQGAPDSKERQQKLINVRIVGFIVLDWPTPAVVQTIAREVAACKEDAIDAIGQRYYNHLLRSLKSNGGPIPDPSAHISRPSFDRKMDLIKEMLVEAPQDHQATKKKASVSCRALIRDGFRCIVTGRYDTDMGAKTEELRDEIMASGKETVATQCAHIFSGSTDVDIAGPDTDDEQAASVWAVMKGFGGRTLPDDLNGHKIHRLENVMTMSYDVHQKFGKLNVWFMETDTPNKYELCAPHGYYLTGYPKTVTFENHSDLDLPLPSPTYLKIHAAYARVAHHSGAAEQIDKVLGEMEDIQILSEDGTSAEVLNHAILALKCRYLKMRSRRTTSDVGFPYTMLYMRLWTISERGMAAFAERYISPARSMYQSSVMMKDHEEAIEQQLSSLNFNSFGDMINHAAVKTRWTTPVRSSPSFMGPLIAISPARFLDVISSAPCTTLYASERAATPTICTAYLCGAQG</sequence>
<evidence type="ECO:0000313" key="1">
    <source>
        <dbReference type="EMBL" id="KAH7910681.1"/>
    </source>
</evidence>
<reference evidence="1" key="1">
    <citation type="journal article" date="2021" name="New Phytol.">
        <title>Evolutionary innovations through gain and loss of genes in the ectomycorrhizal Boletales.</title>
        <authorList>
            <person name="Wu G."/>
            <person name="Miyauchi S."/>
            <person name="Morin E."/>
            <person name="Kuo A."/>
            <person name="Drula E."/>
            <person name="Varga T."/>
            <person name="Kohler A."/>
            <person name="Feng B."/>
            <person name="Cao Y."/>
            <person name="Lipzen A."/>
            <person name="Daum C."/>
            <person name="Hundley H."/>
            <person name="Pangilinan J."/>
            <person name="Johnson J."/>
            <person name="Barry K."/>
            <person name="LaButti K."/>
            <person name="Ng V."/>
            <person name="Ahrendt S."/>
            <person name="Min B."/>
            <person name="Choi I.G."/>
            <person name="Park H."/>
            <person name="Plett J.M."/>
            <person name="Magnuson J."/>
            <person name="Spatafora J.W."/>
            <person name="Nagy L.G."/>
            <person name="Henrissat B."/>
            <person name="Grigoriev I.V."/>
            <person name="Yang Z.L."/>
            <person name="Xu J."/>
            <person name="Martin F.M."/>
        </authorList>
    </citation>
    <scope>NUCLEOTIDE SEQUENCE</scope>
    <source>
        <strain evidence="1">ATCC 28755</strain>
    </source>
</reference>
<dbReference type="Proteomes" id="UP000790377">
    <property type="component" value="Unassembled WGS sequence"/>
</dbReference>
<organism evidence="1 2">
    <name type="scientific">Hygrophoropsis aurantiaca</name>
    <dbReference type="NCBI Taxonomy" id="72124"/>
    <lineage>
        <taxon>Eukaryota</taxon>
        <taxon>Fungi</taxon>
        <taxon>Dikarya</taxon>
        <taxon>Basidiomycota</taxon>
        <taxon>Agaricomycotina</taxon>
        <taxon>Agaricomycetes</taxon>
        <taxon>Agaricomycetidae</taxon>
        <taxon>Boletales</taxon>
        <taxon>Coniophorineae</taxon>
        <taxon>Hygrophoropsidaceae</taxon>
        <taxon>Hygrophoropsis</taxon>
    </lineage>
</organism>
<comment type="caution">
    <text evidence="1">The sequence shown here is derived from an EMBL/GenBank/DDBJ whole genome shotgun (WGS) entry which is preliminary data.</text>
</comment>
<protein>
    <submittedName>
        <fullName evidence="1">Uncharacterized protein</fullName>
    </submittedName>
</protein>
<accession>A0ACB8ACC3</accession>
<evidence type="ECO:0000313" key="2">
    <source>
        <dbReference type="Proteomes" id="UP000790377"/>
    </source>
</evidence>